<keyword evidence="2" id="KW-1185">Reference proteome</keyword>
<dbReference type="Proteomes" id="UP000233837">
    <property type="component" value="Unassembled WGS sequence"/>
</dbReference>
<sequence>MTTPSSSSPQSTVVPTSKTRSFKDVLAGSSSTSSQVKFMQTSFKGYPALMFDDSVVSLLADPFTLTMHGHNMEECFKRHPNLKKEKVQPKVDPGKALNIIHMVRSNEDQNLSKETVYGKSDCNLVLNEQEKETVNGDISLHVVLPIEKMSVIHK</sequence>
<dbReference type="EMBL" id="KZ502102">
    <property type="protein sequence ID" value="PKU83511.1"/>
    <property type="molecule type" value="Genomic_DNA"/>
</dbReference>
<accession>A0A2I0X6I8</accession>
<gene>
    <name evidence="1" type="ORF">MA16_Dca026075</name>
</gene>
<evidence type="ECO:0000313" key="1">
    <source>
        <dbReference type="EMBL" id="PKU83511.1"/>
    </source>
</evidence>
<name>A0A2I0X6I8_9ASPA</name>
<reference evidence="1 2" key="2">
    <citation type="journal article" date="2017" name="Nature">
        <title>The Apostasia genome and the evolution of orchids.</title>
        <authorList>
            <person name="Zhang G.Q."/>
            <person name="Liu K.W."/>
            <person name="Li Z."/>
            <person name="Lohaus R."/>
            <person name="Hsiao Y.Y."/>
            <person name="Niu S.C."/>
            <person name="Wang J.Y."/>
            <person name="Lin Y.C."/>
            <person name="Xu Q."/>
            <person name="Chen L.J."/>
            <person name="Yoshida K."/>
            <person name="Fujiwara S."/>
            <person name="Wang Z.W."/>
            <person name="Zhang Y.Q."/>
            <person name="Mitsuda N."/>
            <person name="Wang M."/>
            <person name="Liu G.H."/>
            <person name="Pecoraro L."/>
            <person name="Huang H.X."/>
            <person name="Xiao X.J."/>
            <person name="Lin M."/>
            <person name="Wu X.Y."/>
            <person name="Wu W.L."/>
            <person name="Chen Y.Y."/>
            <person name="Chang S.B."/>
            <person name="Sakamoto S."/>
            <person name="Ohme-Takagi M."/>
            <person name="Yagi M."/>
            <person name="Zeng S.J."/>
            <person name="Shen C.Y."/>
            <person name="Yeh C.M."/>
            <person name="Luo Y.B."/>
            <person name="Tsai W.C."/>
            <person name="Van de Peer Y."/>
            <person name="Liu Z.J."/>
        </authorList>
    </citation>
    <scope>NUCLEOTIDE SEQUENCE [LARGE SCALE GENOMIC DNA]</scope>
    <source>
        <tissue evidence="1">The whole plant</tissue>
    </source>
</reference>
<dbReference type="AlphaFoldDB" id="A0A2I0X6I8"/>
<reference evidence="1 2" key="1">
    <citation type="journal article" date="2016" name="Sci. Rep.">
        <title>The Dendrobium catenatum Lindl. genome sequence provides insights into polysaccharide synthase, floral development and adaptive evolution.</title>
        <authorList>
            <person name="Zhang G.Q."/>
            <person name="Xu Q."/>
            <person name="Bian C."/>
            <person name="Tsai W.C."/>
            <person name="Yeh C.M."/>
            <person name="Liu K.W."/>
            <person name="Yoshida K."/>
            <person name="Zhang L.S."/>
            <person name="Chang S.B."/>
            <person name="Chen F."/>
            <person name="Shi Y."/>
            <person name="Su Y.Y."/>
            <person name="Zhang Y.Q."/>
            <person name="Chen L.J."/>
            <person name="Yin Y."/>
            <person name="Lin M."/>
            <person name="Huang H."/>
            <person name="Deng H."/>
            <person name="Wang Z.W."/>
            <person name="Zhu S.L."/>
            <person name="Zhao X."/>
            <person name="Deng C."/>
            <person name="Niu S.C."/>
            <person name="Huang J."/>
            <person name="Wang M."/>
            <person name="Liu G.H."/>
            <person name="Yang H.J."/>
            <person name="Xiao X.J."/>
            <person name="Hsiao Y.Y."/>
            <person name="Wu W.L."/>
            <person name="Chen Y.Y."/>
            <person name="Mitsuda N."/>
            <person name="Ohme-Takagi M."/>
            <person name="Luo Y.B."/>
            <person name="Van de Peer Y."/>
            <person name="Liu Z.J."/>
        </authorList>
    </citation>
    <scope>NUCLEOTIDE SEQUENCE [LARGE SCALE GENOMIC DNA]</scope>
    <source>
        <tissue evidence="1">The whole plant</tissue>
    </source>
</reference>
<organism evidence="1 2">
    <name type="scientific">Dendrobium catenatum</name>
    <dbReference type="NCBI Taxonomy" id="906689"/>
    <lineage>
        <taxon>Eukaryota</taxon>
        <taxon>Viridiplantae</taxon>
        <taxon>Streptophyta</taxon>
        <taxon>Embryophyta</taxon>
        <taxon>Tracheophyta</taxon>
        <taxon>Spermatophyta</taxon>
        <taxon>Magnoliopsida</taxon>
        <taxon>Liliopsida</taxon>
        <taxon>Asparagales</taxon>
        <taxon>Orchidaceae</taxon>
        <taxon>Epidendroideae</taxon>
        <taxon>Malaxideae</taxon>
        <taxon>Dendrobiinae</taxon>
        <taxon>Dendrobium</taxon>
    </lineage>
</organism>
<evidence type="ECO:0000313" key="2">
    <source>
        <dbReference type="Proteomes" id="UP000233837"/>
    </source>
</evidence>
<proteinExistence type="predicted"/>
<protein>
    <submittedName>
        <fullName evidence="1">Uncharacterized protein</fullName>
    </submittedName>
</protein>